<accession>A0A1A8HTM8</accession>
<organism evidence="1">
    <name type="scientific">Nothobranchius kuhntae</name>
    <name type="common">Beira killifish</name>
    <dbReference type="NCBI Taxonomy" id="321403"/>
    <lineage>
        <taxon>Eukaryota</taxon>
        <taxon>Metazoa</taxon>
        <taxon>Chordata</taxon>
        <taxon>Craniata</taxon>
        <taxon>Vertebrata</taxon>
        <taxon>Euteleostomi</taxon>
        <taxon>Actinopterygii</taxon>
        <taxon>Neopterygii</taxon>
        <taxon>Teleostei</taxon>
        <taxon>Neoteleostei</taxon>
        <taxon>Acanthomorphata</taxon>
        <taxon>Ovalentaria</taxon>
        <taxon>Atherinomorphae</taxon>
        <taxon>Cyprinodontiformes</taxon>
        <taxon>Nothobranchiidae</taxon>
        <taxon>Nothobranchius</taxon>
    </lineage>
</organism>
<sequence length="83" mass="9446">QFDTIFLIILLRVTLQKQNFCSGKASLRSKTHKVQIKPSILVFKCTCDFLCSLLFSSALYSSAPEGFFPPWSLGRGLFSRPQW</sequence>
<dbReference type="EMBL" id="HAED01001921">
    <property type="protein sequence ID" value="SBQ87766.1"/>
    <property type="molecule type" value="Transcribed_RNA"/>
</dbReference>
<reference evidence="1" key="1">
    <citation type="submission" date="2016-05" db="EMBL/GenBank/DDBJ databases">
        <authorList>
            <person name="Lavstsen T."/>
            <person name="Jespersen J.S."/>
        </authorList>
    </citation>
    <scope>NUCLEOTIDE SEQUENCE</scope>
    <source>
        <tissue evidence="1">Brain</tissue>
    </source>
</reference>
<reference evidence="1" key="2">
    <citation type="submission" date="2016-06" db="EMBL/GenBank/DDBJ databases">
        <title>The genome of a short-lived fish provides insights into sex chromosome evolution and the genetic control of aging.</title>
        <authorList>
            <person name="Reichwald K."/>
            <person name="Felder M."/>
            <person name="Petzold A."/>
            <person name="Koch P."/>
            <person name="Groth M."/>
            <person name="Platzer M."/>
        </authorList>
    </citation>
    <scope>NUCLEOTIDE SEQUENCE</scope>
    <source>
        <tissue evidence="1">Brain</tissue>
    </source>
</reference>
<protein>
    <submittedName>
        <fullName evidence="1">Uncharacterized protein</fullName>
    </submittedName>
</protein>
<evidence type="ECO:0000313" key="1">
    <source>
        <dbReference type="EMBL" id="SBQ87766.1"/>
    </source>
</evidence>
<feature type="non-terminal residue" evidence="1">
    <location>
        <position position="1"/>
    </location>
</feature>
<name>A0A1A8HTM8_NOTKU</name>
<gene>
    <name evidence="1" type="primary">Nfu_g_1_002800</name>
</gene>
<proteinExistence type="predicted"/>
<dbReference type="AlphaFoldDB" id="A0A1A8HTM8"/>
<feature type="non-terminal residue" evidence="1">
    <location>
        <position position="83"/>
    </location>
</feature>